<evidence type="ECO:0000256" key="4">
    <source>
        <dbReference type="ARBA" id="ARBA00022980"/>
    </source>
</evidence>
<keyword evidence="12" id="KW-1185">Reference proteome</keyword>
<evidence type="ECO:0000256" key="2">
    <source>
        <dbReference type="ARBA" id="ARBA00022730"/>
    </source>
</evidence>
<keyword evidence="3 8" id="KW-0694">RNA-binding</keyword>
<accession>A0A0C1QJZ1</accession>
<evidence type="ECO:0000256" key="5">
    <source>
        <dbReference type="ARBA" id="ARBA00023274"/>
    </source>
</evidence>
<comment type="function">
    <text evidence="7 8">One of the proteins that surrounds the polypeptide exit tunnel on the outside of the subunit.</text>
</comment>
<sequence>MIIMALKLKMRKGDKVIIITGKDKGKKGEVIKVLPTDNKVVVSGLNIAHKHVKPSKTNPQGGIIPKEMPLNISNVAHVDPKTDMPTKVGFKFLADGKKIRYAKRSGEVIDNLK</sequence>
<evidence type="ECO:0000256" key="6">
    <source>
        <dbReference type="ARBA" id="ARBA00035206"/>
    </source>
</evidence>
<dbReference type="Pfam" id="PF00467">
    <property type="entry name" value="KOW"/>
    <property type="match status" value="1"/>
</dbReference>
<evidence type="ECO:0000256" key="8">
    <source>
        <dbReference type="HAMAP-Rule" id="MF_01326"/>
    </source>
</evidence>
<dbReference type="Pfam" id="PF17136">
    <property type="entry name" value="ribosomal_L24"/>
    <property type="match status" value="1"/>
</dbReference>
<comment type="similarity">
    <text evidence="1 8 9">Belongs to the universal ribosomal protein uL24 family.</text>
</comment>
<dbReference type="InterPro" id="IPR014722">
    <property type="entry name" value="Rib_uL2_dom2"/>
</dbReference>
<evidence type="ECO:0000313" key="12">
    <source>
        <dbReference type="Proteomes" id="UP000031258"/>
    </source>
</evidence>
<dbReference type="PANTHER" id="PTHR12903">
    <property type="entry name" value="MITOCHONDRIAL RIBOSOMAL PROTEIN L24"/>
    <property type="match status" value="1"/>
</dbReference>
<dbReference type="InterPro" id="IPR003256">
    <property type="entry name" value="Ribosomal_uL24"/>
</dbReference>
<organism evidence="11 12">
    <name type="scientific">Candidatus Jidaibacter acanthamoebae</name>
    <dbReference type="NCBI Taxonomy" id="86105"/>
    <lineage>
        <taxon>Bacteria</taxon>
        <taxon>Pseudomonadati</taxon>
        <taxon>Pseudomonadota</taxon>
        <taxon>Alphaproteobacteria</taxon>
        <taxon>Rickettsiales</taxon>
        <taxon>Candidatus Midichloriaceae</taxon>
        <taxon>Candidatus Jidaibacter</taxon>
    </lineage>
</organism>
<dbReference type="EMBL" id="JSWE01000058">
    <property type="protein sequence ID" value="KIE05834.1"/>
    <property type="molecule type" value="Genomic_DNA"/>
</dbReference>
<evidence type="ECO:0000259" key="10">
    <source>
        <dbReference type="SMART" id="SM00739"/>
    </source>
</evidence>
<evidence type="ECO:0000256" key="9">
    <source>
        <dbReference type="RuleBase" id="RU003477"/>
    </source>
</evidence>
<keyword evidence="2 8" id="KW-0699">rRNA-binding</keyword>
<keyword evidence="5 8" id="KW-0687">Ribonucleoprotein</keyword>
<dbReference type="NCBIfam" id="TIGR01079">
    <property type="entry name" value="rplX_bact"/>
    <property type="match status" value="1"/>
</dbReference>
<dbReference type="HAMAP" id="MF_01326_B">
    <property type="entry name" value="Ribosomal_uL24_B"/>
    <property type="match status" value="1"/>
</dbReference>
<dbReference type="AlphaFoldDB" id="A0A0C1QJZ1"/>
<comment type="caution">
    <text evidence="11">The sequence shown here is derived from an EMBL/GenBank/DDBJ whole genome shotgun (WGS) entry which is preliminary data.</text>
</comment>
<dbReference type="Gene3D" id="2.30.30.30">
    <property type="match status" value="1"/>
</dbReference>
<dbReference type="FunFam" id="2.30.30.30:FF:000004">
    <property type="entry name" value="50S ribosomal protein L24"/>
    <property type="match status" value="1"/>
</dbReference>
<feature type="domain" description="KOW" evidence="10">
    <location>
        <begin position="9"/>
        <end position="36"/>
    </location>
</feature>
<dbReference type="PROSITE" id="PS01108">
    <property type="entry name" value="RIBOSOMAL_L24"/>
    <property type="match status" value="1"/>
</dbReference>
<dbReference type="GO" id="GO:0006412">
    <property type="term" value="P:translation"/>
    <property type="evidence" value="ECO:0007669"/>
    <property type="project" value="UniProtKB-UniRule"/>
</dbReference>
<dbReference type="InterPro" id="IPR041988">
    <property type="entry name" value="Ribosomal_uL24_KOW"/>
</dbReference>
<reference evidence="11 12" key="1">
    <citation type="submission" date="2014-11" db="EMBL/GenBank/DDBJ databases">
        <title>A Rickettsiales Symbiont of Amoebae With Ancient Features.</title>
        <authorList>
            <person name="Schulz F."/>
            <person name="Martijn J."/>
            <person name="Wascher F."/>
            <person name="Kostanjsek R."/>
            <person name="Ettema T.J."/>
            <person name="Horn M."/>
        </authorList>
    </citation>
    <scope>NUCLEOTIDE SEQUENCE [LARGE SCALE GENOMIC DNA]</scope>
    <source>
        <strain evidence="11 12">UWC36</strain>
    </source>
</reference>
<dbReference type="InterPro" id="IPR057264">
    <property type="entry name" value="Ribosomal_uL24_C"/>
</dbReference>
<evidence type="ECO:0000256" key="7">
    <source>
        <dbReference type="ARBA" id="ARBA00058688"/>
    </source>
</evidence>
<dbReference type="STRING" id="86105.NF27_CG00140"/>
<dbReference type="Proteomes" id="UP000031258">
    <property type="component" value="Unassembled WGS sequence"/>
</dbReference>
<dbReference type="GO" id="GO:0005840">
    <property type="term" value="C:ribosome"/>
    <property type="evidence" value="ECO:0007669"/>
    <property type="project" value="UniProtKB-KW"/>
</dbReference>
<dbReference type="SUPFAM" id="SSF50104">
    <property type="entry name" value="Translation proteins SH3-like domain"/>
    <property type="match status" value="1"/>
</dbReference>
<dbReference type="InterPro" id="IPR005824">
    <property type="entry name" value="KOW"/>
</dbReference>
<name>A0A0C1QJZ1_9RICK</name>
<gene>
    <name evidence="11" type="primary">rplX_2</name>
    <name evidence="8" type="synonym">rplX</name>
    <name evidence="11" type="ORF">NF27_CG00140</name>
</gene>
<proteinExistence type="inferred from homology"/>
<dbReference type="GO" id="GO:0019843">
    <property type="term" value="F:rRNA binding"/>
    <property type="evidence" value="ECO:0007669"/>
    <property type="project" value="UniProtKB-UniRule"/>
</dbReference>
<dbReference type="GO" id="GO:1990904">
    <property type="term" value="C:ribonucleoprotein complex"/>
    <property type="evidence" value="ECO:0007669"/>
    <property type="project" value="UniProtKB-KW"/>
</dbReference>
<evidence type="ECO:0000256" key="1">
    <source>
        <dbReference type="ARBA" id="ARBA00010618"/>
    </source>
</evidence>
<dbReference type="PATRIC" id="fig|86105.3.peg.248"/>
<comment type="subunit">
    <text evidence="8">Part of the 50S ribosomal subunit.</text>
</comment>
<dbReference type="SMART" id="SM00739">
    <property type="entry name" value="KOW"/>
    <property type="match status" value="1"/>
</dbReference>
<evidence type="ECO:0000256" key="3">
    <source>
        <dbReference type="ARBA" id="ARBA00022884"/>
    </source>
</evidence>
<dbReference type="InterPro" id="IPR005825">
    <property type="entry name" value="Ribosomal_uL24_CS"/>
</dbReference>
<protein>
    <recommendedName>
        <fullName evidence="6 8">Large ribosomal subunit protein uL24</fullName>
    </recommendedName>
</protein>
<dbReference type="CDD" id="cd06089">
    <property type="entry name" value="KOW_RPL26"/>
    <property type="match status" value="1"/>
</dbReference>
<keyword evidence="4 8" id="KW-0689">Ribosomal protein</keyword>
<comment type="function">
    <text evidence="8">One of two assembly initiator proteins, it binds directly to the 5'-end of the 23S rRNA, where it nucleates assembly of the 50S subunit.</text>
</comment>
<dbReference type="GO" id="GO:0003735">
    <property type="term" value="F:structural constituent of ribosome"/>
    <property type="evidence" value="ECO:0007669"/>
    <property type="project" value="InterPro"/>
</dbReference>
<evidence type="ECO:0000313" key="11">
    <source>
        <dbReference type="EMBL" id="KIE05834.1"/>
    </source>
</evidence>
<dbReference type="InterPro" id="IPR008991">
    <property type="entry name" value="Translation_prot_SH3-like_sf"/>
</dbReference>